<reference evidence="1 2" key="1">
    <citation type="journal article" date="2015" name="Genome Announc.">
        <title>Expanding the biotechnology potential of lactobacilli through comparative genomics of 213 strains and associated genera.</title>
        <authorList>
            <person name="Sun Z."/>
            <person name="Harris H.M."/>
            <person name="McCann A."/>
            <person name="Guo C."/>
            <person name="Argimon S."/>
            <person name="Zhang W."/>
            <person name="Yang X."/>
            <person name="Jeffery I.B."/>
            <person name="Cooney J.C."/>
            <person name="Kagawa T.F."/>
            <person name="Liu W."/>
            <person name="Song Y."/>
            <person name="Salvetti E."/>
            <person name="Wrobel A."/>
            <person name="Rasinkangas P."/>
            <person name="Parkhill J."/>
            <person name="Rea M.C."/>
            <person name="O'Sullivan O."/>
            <person name="Ritari J."/>
            <person name="Douillard F.P."/>
            <person name="Paul Ross R."/>
            <person name="Yang R."/>
            <person name="Briner A.E."/>
            <person name="Felis G.E."/>
            <person name="de Vos W.M."/>
            <person name="Barrangou R."/>
            <person name="Klaenhammer T.R."/>
            <person name="Caufield P.W."/>
            <person name="Cui Y."/>
            <person name="Zhang H."/>
            <person name="O'Toole P.W."/>
        </authorList>
    </citation>
    <scope>NUCLEOTIDE SEQUENCE [LARGE SCALE GENOMIC DNA]</scope>
    <source>
        <strain evidence="1 2">DSM 23365</strain>
    </source>
</reference>
<keyword evidence="2" id="KW-1185">Reference proteome</keyword>
<organism evidence="1 2">
    <name type="scientific">Secundilactobacillus similis DSM 23365 = JCM 2765</name>
    <dbReference type="NCBI Taxonomy" id="1423804"/>
    <lineage>
        <taxon>Bacteria</taxon>
        <taxon>Bacillati</taxon>
        <taxon>Bacillota</taxon>
        <taxon>Bacilli</taxon>
        <taxon>Lactobacillales</taxon>
        <taxon>Lactobacillaceae</taxon>
        <taxon>Secundilactobacillus</taxon>
    </lineage>
</organism>
<accession>A0A0R2EHF0</accession>
<comment type="caution">
    <text evidence="1">The sequence shown here is derived from an EMBL/GenBank/DDBJ whole genome shotgun (WGS) entry which is preliminary data.</text>
</comment>
<gene>
    <name evidence="1" type="ORF">FD14_GL002870</name>
</gene>
<dbReference type="RefSeq" id="WP_054733629.1">
    <property type="nucleotide sequence ID" value="NZ_AYZM01000178.1"/>
</dbReference>
<dbReference type="NCBIfam" id="TIGR01509">
    <property type="entry name" value="HAD-SF-IA-v3"/>
    <property type="match status" value="1"/>
</dbReference>
<evidence type="ECO:0000313" key="1">
    <source>
        <dbReference type="EMBL" id="KRN15528.1"/>
    </source>
</evidence>
<dbReference type="EMBL" id="AYZM01000178">
    <property type="protein sequence ID" value="KRN15528.1"/>
    <property type="molecule type" value="Genomic_DNA"/>
</dbReference>
<evidence type="ECO:0000313" key="2">
    <source>
        <dbReference type="Proteomes" id="UP000051442"/>
    </source>
</evidence>
<dbReference type="InterPro" id="IPR006439">
    <property type="entry name" value="HAD-SF_hydro_IA"/>
</dbReference>
<name>A0A0R2EHF0_9LACO</name>
<sequence length="228" mass="25937">MTYKTLLFDIDDTLLDFQAAEKQALVSLFEHLKLPLSAENYAYYHELNAHLWQQFERGQITKPELLVRRFSGLFEHMGNTELDGGEVELQYRHYLSLGHQQMPNATKLLANLSQQHQLYVVTNGVAKTQERRLSEADFNRYFQQVFISEQIGAQKPEPAFFEHVAGAIEDFDKDKALVIGDSLSSDIKGANGFGLDSVWFNPTHKANDGVAKPTYEIDQLLELESIVA</sequence>
<dbReference type="NCBIfam" id="TIGR01549">
    <property type="entry name" value="HAD-SF-IA-v1"/>
    <property type="match status" value="1"/>
</dbReference>
<dbReference type="SFLD" id="SFLDS00003">
    <property type="entry name" value="Haloacid_Dehalogenase"/>
    <property type="match status" value="1"/>
</dbReference>
<dbReference type="SFLD" id="SFLDG01129">
    <property type="entry name" value="C1.5:_HAD__Beta-PGM__Phosphata"/>
    <property type="match status" value="1"/>
</dbReference>
<proteinExistence type="predicted"/>
<dbReference type="InterPro" id="IPR011951">
    <property type="entry name" value="HAD-SF_hydro_IA_YjjG/PynA"/>
</dbReference>
<dbReference type="Pfam" id="PF00702">
    <property type="entry name" value="Hydrolase"/>
    <property type="match status" value="1"/>
</dbReference>
<dbReference type="InterPro" id="IPR023198">
    <property type="entry name" value="PGP-like_dom2"/>
</dbReference>
<dbReference type="Gene3D" id="3.40.50.1000">
    <property type="entry name" value="HAD superfamily/HAD-like"/>
    <property type="match status" value="1"/>
</dbReference>
<dbReference type="Proteomes" id="UP000051442">
    <property type="component" value="Unassembled WGS sequence"/>
</dbReference>
<dbReference type="GO" id="GO:0008253">
    <property type="term" value="F:5'-nucleotidase activity"/>
    <property type="evidence" value="ECO:0007669"/>
    <property type="project" value="InterPro"/>
</dbReference>
<dbReference type="InterPro" id="IPR036412">
    <property type="entry name" value="HAD-like_sf"/>
</dbReference>
<dbReference type="InterPro" id="IPR052550">
    <property type="entry name" value="Pyrimidine_5'-ntase_YjjG"/>
</dbReference>
<keyword evidence="1" id="KW-0378">Hydrolase</keyword>
<dbReference type="STRING" id="1423804.FD14_GL002870"/>
<dbReference type="Gene3D" id="1.10.150.240">
    <property type="entry name" value="Putative phosphatase, domain 2"/>
    <property type="match status" value="1"/>
</dbReference>
<dbReference type="AlphaFoldDB" id="A0A0R2EHF0"/>
<dbReference type="OrthoDB" id="9802350at2"/>
<dbReference type="SFLD" id="SFLDG01135">
    <property type="entry name" value="C1.5.6:_HAD__Beta-PGM__Phospha"/>
    <property type="match status" value="1"/>
</dbReference>
<dbReference type="NCBIfam" id="TIGR02254">
    <property type="entry name" value="YjjG_YfnB"/>
    <property type="match status" value="1"/>
</dbReference>
<dbReference type="SUPFAM" id="SSF56784">
    <property type="entry name" value="HAD-like"/>
    <property type="match status" value="1"/>
</dbReference>
<protein>
    <submittedName>
        <fullName evidence="1">HAD hydrolase family</fullName>
    </submittedName>
</protein>
<dbReference type="PRINTS" id="PR00413">
    <property type="entry name" value="HADHALOGNASE"/>
</dbReference>
<dbReference type="InterPro" id="IPR023214">
    <property type="entry name" value="HAD_sf"/>
</dbReference>
<dbReference type="PANTHER" id="PTHR47478:SF1">
    <property type="entry name" value="PYRIMIDINE 5'-NUCLEOTIDASE YJJG"/>
    <property type="match status" value="1"/>
</dbReference>
<dbReference type="PANTHER" id="PTHR47478">
    <property type="match status" value="1"/>
</dbReference>
<dbReference type="PATRIC" id="fig|1423804.4.peg.3091"/>